<keyword evidence="2" id="KW-1185">Reference proteome</keyword>
<gene>
    <name evidence="1" type="ORF">I6U51_09845</name>
</gene>
<accession>A0A934HYS4</accession>
<organism evidence="1 2">
    <name type="scientific">Clostridium aciditolerans</name>
    <dbReference type="NCBI Taxonomy" id="339861"/>
    <lineage>
        <taxon>Bacteria</taxon>
        <taxon>Bacillati</taxon>
        <taxon>Bacillota</taxon>
        <taxon>Clostridia</taxon>
        <taxon>Eubacteriales</taxon>
        <taxon>Clostridiaceae</taxon>
        <taxon>Clostridium</taxon>
    </lineage>
</organism>
<sequence>MKKILISLCTLFIISILLVGCNYNFSNINFNKTKPNNFYYTNILAKNLTLESSVKCVILDTNFYKEKELSKENLDTVKSMLKALNKNNFVSKPRDIPEKPIYKMFFTFNKEKLVINVYSEKYLSVYPWDGNYSMDYIDMSSLPISLNLYNLCKFTFN</sequence>
<dbReference type="InterPro" id="IPR032619">
    <property type="entry name" value="DUF4883"/>
</dbReference>
<evidence type="ECO:0000313" key="2">
    <source>
        <dbReference type="Proteomes" id="UP000622687"/>
    </source>
</evidence>
<dbReference type="EMBL" id="JAEEGB010000010">
    <property type="protein sequence ID" value="MBI6873002.1"/>
    <property type="molecule type" value="Genomic_DNA"/>
</dbReference>
<protein>
    <submittedName>
        <fullName evidence="1">DUF4883 family protein</fullName>
    </submittedName>
</protein>
<dbReference type="Proteomes" id="UP000622687">
    <property type="component" value="Unassembled WGS sequence"/>
</dbReference>
<reference evidence="1" key="1">
    <citation type="submission" date="2020-12" db="EMBL/GenBank/DDBJ databases">
        <title>Clostridium thailandense sp. nov., a novel acetogenic bacterium isolated from peat land soil in Thailand.</title>
        <authorList>
            <person name="Chaikitkaew S."/>
            <person name="Birkeland N.K."/>
        </authorList>
    </citation>
    <scope>NUCLEOTIDE SEQUENCE</scope>
    <source>
        <strain evidence="1">DSM 17425</strain>
    </source>
</reference>
<dbReference type="PROSITE" id="PS51257">
    <property type="entry name" value="PROKAR_LIPOPROTEIN"/>
    <property type="match status" value="1"/>
</dbReference>
<dbReference type="Pfam" id="PF16224">
    <property type="entry name" value="DUF4883"/>
    <property type="match status" value="1"/>
</dbReference>
<name>A0A934HYS4_9CLOT</name>
<dbReference type="Gene3D" id="3.30.1490.410">
    <property type="entry name" value="Uncharacterised protein PF16224, DUF4883"/>
    <property type="match status" value="1"/>
</dbReference>
<dbReference type="CDD" id="cd15786">
    <property type="entry name" value="CPF_1278_like"/>
    <property type="match status" value="1"/>
</dbReference>
<dbReference type="AlphaFoldDB" id="A0A934HYS4"/>
<comment type="caution">
    <text evidence="1">The sequence shown here is derived from an EMBL/GenBank/DDBJ whole genome shotgun (WGS) entry which is preliminary data.</text>
</comment>
<proteinExistence type="predicted"/>
<evidence type="ECO:0000313" key="1">
    <source>
        <dbReference type="EMBL" id="MBI6873002.1"/>
    </source>
</evidence>
<dbReference type="RefSeq" id="WP_211142480.1">
    <property type="nucleotide sequence ID" value="NZ_JAEEGB010000010.1"/>
</dbReference>